<reference evidence="1 2" key="2">
    <citation type="journal article" date="2022" name="Mol. Ecol. Resour.">
        <title>The genomes of chicory, endive, great burdock and yacon provide insights into Asteraceae paleo-polyploidization history and plant inulin production.</title>
        <authorList>
            <person name="Fan W."/>
            <person name="Wang S."/>
            <person name="Wang H."/>
            <person name="Wang A."/>
            <person name="Jiang F."/>
            <person name="Liu H."/>
            <person name="Zhao H."/>
            <person name="Xu D."/>
            <person name="Zhang Y."/>
        </authorList>
    </citation>
    <scope>NUCLEOTIDE SEQUENCE [LARGE SCALE GENOMIC DNA]</scope>
    <source>
        <strain evidence="2">cv. Punajuju</strain>
        <tissue evidence="1">Leaves</tissue>
    </source>
</reference>
<dbReference type="EMBL" id="CM042009">
    <property type="protein sequence ID" value="KAI3791051.1"/>
    <property type="molecule type" value="Genomic_DNA"/>
</dbReference>
<protein>
    <submittedName>
        <fullName evidence="1">Uncharacterized protein</fullName>
    </submittedName>
</protein>
<reference evidence="2" key="1">
    <citation type="journal article" date="2022" name="Mol. Ecol. Resour.">
        <title>The genomes of chicory, endive, great burdock and yacon provide insights into Asteraceae palaeo-polyploidization history and plant inulin production.</title>
        <authorList>
            <person name="Fan W."/>
            <person name="Wang S."/>
            <person name="Wang H."/>
            <person name="Wang A."/>
            <person name="Jiang F."/>
            <person name="Liu H."/>
            <person name="Zhao H."/>
            <person name="Xu D."/>
            <person name="Zhang Y."/>
        </authorList>
    </citation>
    <scope>NUCLEOTIDE SEQUENCE [LARGE SCALE GENOMIC DNA]</scope>
    <source>
        <strain evidence="2">cv. Punajuju</strain>
    </source>
</reference>
<dbReference type="Proteomes" id="UP001055811">
    <property type="component" value="Linkage Group LG01"/>
</dbReference>
<name>A0ACB9H727_CICIN</name>
<keyword evidence="2" id="KW-1185">Reference proteome</keyword>
<evidence type="ECO:0000313" key="2">
    <source>
        <dbReference type="Proteomes" id="UP001055811"/>
    </source>
</evidence>
<comment type="caution">
    <text evidence="1">The sequence shown here is derived from an EMBL/GenBank/DDBJ whole genome shotgun (WGS) entry which is preliminary data.</text>
</comment>
<organism evidence="1 2">
    <name type="scientific">Cichorium intybus</name>
    <name type="common">Chicory</name>
    <dbReference type="NCBI Taxonomy" id="13427"/>
    <lineage>
        <taxon>Eukaryota</taxon>
        <taxon>Viridiplantae</taxon>
        <taxon>Streptophyta</taxon>
        <taxon>Embryophyta</taxon>
        <taxon>Tracheophyta</taxon>
        <taxon>Spermatophyta</taxon>
        <taxon>Magnoliopsida</taxon>
        <taxon>eudicotyledons</taxon>
        <taxon>Gunneridae</taxon>
        <taxon>Pentapetalae</taxon>
        <taxon>asterids</taxon>
        <taxon>campanulids</taxon>
        <taxon>Asterales</taxon>
        <taxon>Asteraceae</taxon>
        <taxon>Cichorioideae</taxon>
        <taxon>Cichorieae</taxon>
        <taxon>Cichoriinae</taxon>
        <taxon>Cichorium</taxon>
    </lineage>
</organism>
<sequence>MVVCQDVYGGRRWWSRSNRSIDSPLIHYSDFAIWVCSLKTQSDSTPVSRSLCIWWSMAFVSWIKIQDTLSDEVDKDEITWRAFKLRSLQRIWTCFGL</sequence>
<proteinExistence type="predicted"/>
<evidence type="ECO:0000313" key="1">
    <source>
        <dbReference type="EMBL" id="KAI3791051.1"/>
    </source>
</evidence>
<gene>
    <name evidence="1" type="ORF">L2E82_04607</name>
</gene>
<accession>A0ACB9H727</accession>